<sequence>MPLQVLSRSLGLPDPVVRVAEPGLLFAETCNLLDVTGLLVYKSPVVQDSDPLYADVADILKRSRVEIVAKGTVPDPKMYFGEGEWSVRLLHSTQKPVITDPRAIDVLDVIDTFKLSGACLPTEVGEEFHNRLKQLHYVKELTKEVAS</sequence>
<organism evidence="1 2">
    <name type="scientific">Mycobacterium phage Zetzy</name>
    <dbReference type="NCBI Taxonomy" id="2499071"/>
    <lineage>
        <taxon>Viruses</taxon>
        <taxon>Duplodnaviria</taxon>
        <taxon>Heunggongvirae</taxon>
        <taxon>Uroviricota</taxon>
        <taxon>Caudoviricetes</taxon>
        <taxon>Microwolfvirus</taxon>
        <taxon>Microwolfvirus zetzy</taxon>
    </lineage>
</organism>
<dbReference type="Proteomes" id="UP000288468">
    <property type="component" value="Segment"/>
</dbReference>
<dbReference type="InterPro" id="IPR035405">
    <property type="entry name" value="GP70"/>
</dbReference>
<name>A0A3S9UNW5_9CAUD</name>
<protein>
    <submittedName>
        <fullName evidence="1">Uncharacterized protein</fullName>
    </submittedName>
</protein>
<keyword evidence="2" id="KW-1185">Reference proteome</keyword>
<gene>
    <name evidence="1" type="primary">75</name>
    <name evidence="1" type="ORF">SEA_ZETZY_75</name>
</gene>
<accession>A0A3S9UNW5</accession>
<dbReference type="RefSeq" id="YP_010060206.1">
    <property type="nucleotide sequence ID" value="NC_054761.1"/>
</dbReference>
<evidence type="ECO:0000313" key="1">
    <source>
        <dbReference type="EMBL" id="AZS12045.1"/>
    </source>
</evidence>
<dbReference type="EMBL" id="MK279903">
    <property type="protein sequence ID" value="AZS12045.1"/>
    <property type="molecule type" value="Genomic_DNA"/>
</dbReference>
<dbReference type="Pfam" id="PF17429">
    <property type="entry name" value="GP70"/>
    <property type="match status" value="1"/>
</dbReference>
<proteinExistence type="predicted"/>
<dbReference type="GeneID" id="64854862"/>
<reference evidence="1 2" key="1">
    <citation type="submission" date="2018-12" db="EMBL/GenBank/DDBJ databases">
        <authorList>
            <person name="Dean N."/>
            <person name="Diep C."/>
            <person name="Muthiah A."/>
            <person name="Mastropaolo M."/>
            <person name="Westholm D."/>
            <person name="Butela K.A."/>
            <person name="Caruso S.M."/>
            <person name="Garlena R.A."/>
            <person name="Russell D.A."/>
            <person name="Pope W.H."/>
            <person name="Jacobs-Sera D."/>
            <person name="Hatfull G.F."/>
        </authorList>
    </citation>
    <scope>NUCLEOTIDE SEQUENCE [LARGE SCALE GENOMIC DNA]</scope>
</reference>
<dbReference type="KEGG" id="vg:64854862"/>
<evidence type="ECO:0000313" key="2">
    <source>
        <dbReference type="Proteomes" id="UP000288468"/>
    </source>
</evidence>